<protein>
    <submittedName>
        <fullName evidence="1">Uncharacterized protein</fullName>
    </submittedName>
</protein>
<sequence length="125" mass="14460">MQDMLFKFCGSNKNFLMFVSWLLVYFKQNHDDIESSAWHFIQDIGQITRANDDCLLGSVVVFADKICCNEIDSDLNGTVQVGLALKTRQRTREELIMIRCWKICESSMSELRNKGKMDLRPASEK</sequence>
<keyword evidence="2" id="KW-1185">Reference proteome</keyword>
<evidence type="ECO:0000313" key="1">
    <source>
        <dbReference type="EMBL" id="KAL1268173.1"/>
    </source>
</evidence>
<evidence type="ECO:0000313" key="2">
    <source>
        <dbReference type="Proteomes" id="UP001558613"/>
    </source>
</evidence>
<organism evidence="1 2">
    <name type="scientific">Cirrhinus molitorella</name>
    <name type="common">mud carp</name>
    <dbReference type="NCBI Taxonomy" id="172907"/>
    <lineage>
        <taxon>Eukaryota</taxon>
        <taxon>Metazoa</taxon>
        <taxon>Chordata</taxon>
        <taxon>Craniata</taxon>
        <taxon>Vertebrata</taxon>
        <taxon>Euteleostomi</taxon>
        <taxon>Actinopterygii</taxon>
        <taxon>Neopterygii</taxon>
        <taxon>Teleostei</taxon>
        <taxon>Ostariophysi</taxon>
        <taxon>Cypriniformes</taxon>
        <taxon>Cyprinidae</taxon>
        <taxon>Labeoninae</taxon>
        <taxon>Labeonini</taxon>
        <taxon>Cirrhinus</taxon>
    </lineage>
</organism>
<name>A0ABR3MU58_9TELE</name>
<dbReference type="EMBL" id="JAYMGO010000009">
    <property type="protein sequence ID" value="KAL1268173.1"/>
    <property type="molecule type" value="Genomic_DNA"/>
</dbReference>
<comment type="caution">
    <text evidence="1">The sequence shown here is derived from an EMBL/GenBank/DDBJ whole genome shotgun (WGS) entry which is preliminary data.</text>
</comment>
<reference evidence="1 2" key="1">
    <citation type="submission" date="2023-09" db="EMBL/GenBank/DDBJ databases">
        <authorList>
            <person name="Wang M."/>
        </authorList>
    </citation>
    <scope>NUCLEOTIDE SEQUENCE [LARGE SCALE GENOMIC DNA]</scope>
    <source>
        <strain evidence="1">GT-2023</strain>
        <tissue evidence="1">Liver</tissue>
    </source>
</reference>
<dbReference type="Proteomes" id="UP001558613">
    <property type="component" value="Unassembled WGS sequence"/>
</dbReference>
<gene>
    <name evidence="1" type="ORF">QQF64_033536</name>
</gene>
<accession>A0ABR3MU58</accession>
<proteinExistence type="predicted"/>